<dbReference type="AlphaFoldDB" id="A0A6J8ECW6"/>
<dbReference type="GO" id="GO:0005576">
    <property type="term" value="C:extracellular region"/>
    <property type="evidence" value="ECO:0007669"/>
    <property type="project" value="InterPro"/>
</dbReference>
<dbReference type="PANTHER" id="PTHR10697">
    <property type="entry name" value="MAMMALIAN EPENDYMIN-RELATED PROTEIN 1"/>
    <property type="match status" value="1"/>
</dbReference>
<evidence type="ECO:0000313" key="2">
    <source>
        <dbReference type="Proteomes" id="UP000507470"/>
    </source>
</evidence>
<keyword evidence="2" id="KW-1185">Reference proteome</keyword>
<dbReference type="GO" id="GO:0007160">
    <property type="term" value="P:cell-matrix adhesion"/>
    <property type="evidence" value="ECO:0007669"/>
    <property type="project" value="InterPro"/>
</dbReference>
<gene>
    <name evidence="1" type="ORF">MCOR_50792</name>
</gene>
<dbReference type="PANTHER" id="PTHR10697:SF13">
    <property type="entry name" value="RICIN B LECTIN DOMAIN-CONTAINING PROTEIN"/>
    <property type="match status" value="1"/>
</dbReference>
<dbReference type="GO" id="GO:0005764">
    <property type="term" value="C:lysosome"/>
    <property type="evidence" value="ECO:0007669"/>
    <property type="project" value="TreeGrafter"/>
</dbReference>
<dbReference type="OrthoDB" id="6084362at2759"/>
<dbReference type="InterPro" id="IPR001299">
    <property type="entry name" value="Ependymin"/>
</dbReference>
<proteinExistence type="predicted"/>
<dbReference type="Proteomes" id="UP000507470">
    <property type="component" value="Unassembled WGS sequence"/>
</dbReference>
<organism evidence="1 2">
    <name type="scientific">Mytilus coruscus</name>
    <name type="common">Sea mussel</name>
    <dbReference type="NCBI Taxonomy" id="42192"/>
    <lineage>
        <taxon>Eukaryota</taxon>
        <taxon>Metazoa</taxon>
        <taxon>Spiralia</taxon>
        <taxon>Lophotrochozoa</taxon>
        <taxon>Mollusca</taxon>
        <taxon>Bivalvia</taxon>
        <taxon>Autobranchia</taxon>
        <taxon>Pteriomorphia</taxon>
        <taxon>Mytilida</taxon>
        <taxon>Mytiloidea</taxon>
        <taxon>Mytilidae</taxon>
        <taxon>Mytilinae</taxon>
        <taxon>Mytilus</taxon>
    </lineage>
</organism>
<evidence type="ECO:0000313" key="1">
    <source>
        <dbReference type="EMBL" id="CAC5418350.1"/>
    </source>
</evidence>
<dbReference type="EMBL" id="CACVKT020008913">
    <property type="protein sequence ID" value="CAC5418350.1"/>
    <property type="molecule type" value="Genomic_DNA"/>
</dbReference>
<dbReference type="GO" id="GO:0005509">
    <property type="term" value="F:calcium ion binding"/>
    <property type="evidence" value="ECO:0007669"/>
    <property type="project" value="InterPro"/>
</dbReference>
<sequence length="170" mass="19191">MYKQTTGSICCLPRQWHAVQLVSMRSTDKVYVDVSFDANLKKVASYMKVSREGIQSQEFSLQDYGNSIEYYVANNFCKKIPISTGFPWCVPDSAKILFKSFVGTGANKIATTTYEISNTIELGNGVLTVTDGEIYLPVKYKIYEYNKTLSNGTKLSNFKTKIGKLYTKTY</sequence>
<name>A0A6J8ECW6_MYTCO</name>
<protein>
    <submittedName>
        <fullName evidence="1">Uncharacterized protein</fullName>
    </submittedName>
</protein>
<reference evidence="1 2" key="1">
    <citation type="submission" date="2020-06" db="EMBL/GenBank/DDBJ databases">
        <authorList>
            <person name="Li R."/>
            <person name="Bekaert M."/>
        </authorList>
    </citation>
    <scope>NUCLEOTIDE SEQUENCE [LARGE SCALE GENOMIC DNA]</scope>
    <source>
        <strain evidence="2">wild</strain>
    </source>
</reference>
<accession>A0A6J8ECW6</accession>